<organism evidence="1 2">
    <name type="scientific">Roseateles chitinivorans</name>
    <dbReference type="NCBI Taxonomy" id="2917965"/>
    <lineage>
        <taxon>Bacteria</taxon>
        <taxon>Pseudomonadati</taxon>
        <taxon>Pseudomonadota</taxon>
        <taxon>Betaproteobacteria</taxon>
        <taxon>Burkholderiales</taxon>
        <taxon>Sphaerotilaceae</taxon>
        <taxon>Roseateles</taxon>
    </lineage>
</organism>
<evidence type="ECO:0000313" key="2">
    <source>
        <dbReference type="Proteomes" id="UP000231501"/>
    </source>
</evidence>
<protein>
    <submittedName>
        <fullName evidence="1">Uncharacterized protein</fullName>
    </submittedName>
</protein>
<dbReference type="AlphaFoldDB" id="A0A2G9C6Q5"/>
<accession>A0A2G9C6Q5</accession>
<dbReference type="RefSeq" id="WP_099862684.1">
    <property type="nucleotide sequence ID" value="NZ_PEOG01000045.1"/>
</dbReference>
<reference evidence="1 2" key="1">
    <citation type="submission" date="2017-11" db="EMBL/GenBank/DDBJ databases">
        <title>Draft genome sequence of Mitsuaria sp. HWN-4.</title>
        <authorList>
            <person name="Gundlapally S.R."/>
        </authorList>
    </citation>
    <scope>NUCLEOTIDE SEQUENCE [LARGE SCALE GENOMIC DNA]</scope>
    <source>
        <strain evidence="1 2">HWN-4</strain>
    </source>
</reference>
<comment type="caution">
    <text evidence="1">The sequence shown here is derived from an EMBL/GenBank/DDBJ whole genome shotgun (WGS) entry which is preliminary data.</text>
</comment>
<name>A0A2G9C6Q5_9BURK</name>
<keyword evidence="2" id="KW-1185">Reference proteome</keyword>
<gene>
    <name evidence="1" type="ORF">CS062_16390</name>
</gene>
<proteinExistence type="predicted"/>
<dbReference type="EMBL" id="PEOG01000045">
    <property type="protein sequence ID" value="PIM52131.1"/>
    <property type="molecule type" value="Genomic_DNA"/>
</dbReference>
<sequence length="68" mass="7718">MVIAGWIEPRQVMMNAVDYGLHRSIAEIGRSKTRRHSWESQAASSEIRARFSTPMQWSAKALINASLM</sequence>
<evidence type="ECO:0000313" key="1">
    <source>
        <dbReference type="EMBL" id="PIM52131.1"/>
    </source>
</evidence>
<dbReference type="Proteomes" id="UP000231501">
    <property type="component" value="Unassembled WGS sequence"/>
</dbReference>